<sequence>MEAMGQMPTTASLPTSVETVHLPTILTTLPIHILTAVFITIVMISILLTKHLETRPRRLLAINCGFFVIASFYDLAFDISYLSIVNRDQISVQECSAIRNFVYNPIATQAFVDAFERFLKAFFDHDIPLAEVFALYCLFPLTCIALAIYNTFISSTLSQNDDVCATVRRTGWTNIALILIQWGSAVIAFVMYVAVWGKVRSIRKIDITTTKPTSDGPSKMTTTFYYWNNNLVNVFFISCLLPLVLAIPSTIFTILTEYNIYQNHVVNIIGVVILDTTTPITWILYILCIEHIRLSIMDCIRCRARQPRETSITKITLETF</sequence>
<feature type="transmembrane region" description="Helical" evidence="1">
    <location>
        <begin position="267"/>
        <end position="287"/>
    </location>
</feature>
<protein>
    <submittedName>
        <fullName evidence="4">G_PROTEIN_RECEP_F1_2 domain-containing protein</fullName>
    </submittedName>
</protein>
<keyword evidence="1" id="KW-0812">Transmembrane</keyword>
<evidence type="ECO:0000256" key="1">
    <source>
        <dbReference type="SAM" id="Phobius"/>
    </source>
</evidence>
<gene>
    <name evidence="2" type="ORF">HPLM_LOCUS18328</name>
</gene>
<feature type="transmembrane region" description="Helical" evidence="1">
    <location>
        <begin position="20"/>
        <end position="48"/>
    </location>
</feature>
<evidence type="ECO:0000313" key="2">
    <source>
        <dbReference type="EMBL" id="VDO70393.1"/>
    </source>
</evidence>
<organism evidence="4">
    <name type="scientific">Haemonchus placei</name>
    <name type="common">Barber's pole worm</name>
    <dbReference type="NCBI Taxonomy" id="6290"/>
    <lineage>
        <taxon>Eukaryota</taxon>
        <taxon>Metazoa</taxon>
        <taxon>Ecdysozoa</taxon>
        <taxon>Nematoda</taxon>
        <taxon>Chromadorea</taxon>
        <taxon>Rhabditida</taxon>
        <taxon>Rhabditina</taxon>
        <taxon>Rhabditomorpha</taxon>
        <taxon>Strongyloidea</taxon>
        <taxon>Trichostrongylidae</taxon>
        <taxon>Haemonchus</taxon>
    </lineage>
</organism>
<name>A0A0N4X1X2_HAEPC</name>
<dbReference type="AlphaFoldDB" id="A0A0N4X1X2"/>
<evidence type="ECO:0000313" key="3">
    <source>
        <dbReference type="Proteomes" id="UP000268014"/>
    </source>
</evidence>
<dbReference type="OMA" id="TPITWIL"/>
<dbReference type="WBParaSite" id="HPLM_0001833601-mRNA-1">
    <property type="protein sequence ID" value="HPLM_0001833601-mRNA-1"/>
    <property type="gene ID" value="HPLM_0001833601"/>
</dbReference>
<dbReference type="EMBL" id="UZAF01020491">
    <property type="protein sequence ID" value="VDO70393.1"/>
    <property type="molecule type" value="Genomic_DNA"/>
</dbReference>
<reference evidence="4" key="1">
    <citation type="submission" date="2017-02" db="UniProtKB">
        <authorList>
            <consortium name="WormBaseParasite"/>
        </authorList>
    </citation>
    <scope>IDENTIFICATION</scope>
</reference>
<keyword evidence="3" id="KW-1185">Reference proteome</keyword>
<dbReference type="OrthoDB" id="5866451at2759"/>
<feature type="transmembrane region" description="Helical" evidence="1">
    <location>
        <begin position="60"/>
        <end position="84"/>
    </location>
</feature>
<accession>A0A0N4X1X2</accession>
<feature type="transmembrane region" description="Helical" evidence="1">
    <location>
        <begin position="133"/>
        <end position="153"/>
    </location>
</feature>
<proteinExistence type="predicted"/>
<keyword evidence="1" id="KW-1133">Transmembrane helix</keyword>
<feature type="transmembrane region" description="Helical" evidence="1">
    <location>
        <begin position="174"/>
        <end position="195"/>
    </location>
</feature>
<keyword evidence="1" id="KW-0472">Membrane</keyword>
<reference evidence="2 3" key="2">
    <citation type="submission" date="2018-11" db="EMBL/GenBank/DDBJ databases">
        <authorList>
            <consortium name="Pathogen Informatics"/>
        </authorList>
    </citation>
    <scope>NUCLEOTIDE SEQUENCE [LARGE SCALE GENOMIC DNA]</scope>
    <source>
        <strain evidence="2 3">MHpl1</strain>
    </source>
</reference>
<feature type="transmembrane region" description="Helical" evidence="1">
    <location>
        <begin position="234"/>
        <end position="255"/>
    </location>
</feature>
<dbReference type="Proteomes" id="UP000268014">
    <property type="component" value="Unassembled WGS sequence"/>
</dbReference>
<evidence type="ECO:0000313" key="4">
    <source>
        <dbReference type="WBParaSite" id="HPLM_0001833601-mRNA-1"/>
    </source>
</evidence>